<dbReference type="OMA" id="QKHSVRM"/>
<dbReference type="Proteomes" id="UP000688137">
    <property type="component" value="Unassembled WGS sequence"/>
</dbReference>
<protein>
    <submittedName>
        <fullName evidence="1">Uncharacterized protein</fullName>
    </submittedName>
</protein>
<sequence length="142" mass="17124">MIKIRQTSRLRRFSAQDEQNYVIPKLFLSVDFYKKQQHSVRIVSNEDINNLTFLRRNINYQTTKRSTQSEIESIGIQENNKVYEVNIQVKFVKHKQKVEKQLKQDFHQDYKIVRFPNNSIKQINDEIELSRKLQNLLAKIKK</sequence>
<proteinExistence type="predicted"/>
<dbReference type="EMBL" id="CAJJDM010000050">
    <property type="protein sequence ID" value="CAD8072977.1"/>
    <property type="molecule type" value="Genomic_DNA"/>
</dbReference>
<name>A0A8S1LZR1_PARPR</name>
<dbReference type="AlphaFoldDB" id="A0A8S1LZR1"/>
<comment type="caution">
    <text evidence="1">The sequence shown here is derived from an EMBL/GenBank/DDBJ whole genome shotgun (WGS) entry which is preliminary data.</text>
</comment>
<evidence type="ECO:0000313" key="2">
    <source>
        <dbReference type="Proteomes" id="UP000688137"/>
    </source>
</evidence>
<gene>
    <name evidence="1" type="ORF">PPRIM_AZ9-3.1.T0500143</name>
</gene>
<reference evidence="1" key="1">
    <citation type="submission" date="2021-01" db="EMBL/GenBank/DDBJ databases">
        <authorList>
            <consortium name="Genoscope - CEA"/>
            <person name="William W."/>
        </authorList>
    </citation>
    <scope>NUCLEOTIDE SEQUENCE</scope>
</reference>
<accession>A0A8S1LZR1</accession>
<evidence type="ECO:0000313" key="1">
    <source>
        <dbReference type="EMBL" id="CAD8072977.1"/>
    </source>
</evidence>
<organism evidence="1 2">
    <name type="scientific">Paramecium primaurelia</name>
    <dbReference type="NCBI Taxonomy" id="5886"/>
    <lineage>
        <taxon>Eukaryota</taxon>
        <taxon>Sar</taxon>
        <taxon>Alveolata</taxon>
        <taxon>Ciliophora</taxon>
        <taxon>Intramacronucleata</taxon>
        <taxon>Oligohymenophorea</taxon>
        <taxon>Peniculida</taxon>
        <taxon>Parameciidae</taxon>
        <taxon>Paramecium</taxon>
    </lineage>
</organism>
<keyword evidence="2" id="KW-1185">Reference proteome</keyword>